<dbReference type="GO" id="GO:0033897">
    <property type="term" value="F:ribonuclease T2 activity"/>
    <property type="evidence" value="ECO:0007669"/>
    <property type="project" value="InterPro"/>
</dbReference>
<dbReference type="PANTHER" id="PTHR11240">
    <property type="entry name" value="RIBONUCLEASE T2"/>
    <property type="match status" value="1"/>
</dbReference>
<dbReference type="OrthoDB" id="435754at2759"/>
<evidence type="ECO:0000313" key="6">
    <source>
        <dbReference type="Proteomes" id="UP000077266"/>
    </source>
</evidence>
<dbReference type="InterPro" id="IPR001568">
    <property type="entry name" value="RNase_T2-like"/>
</dbReference>
<dbReference type="EMBL" id="KV425939">
    <property type="protein sequence ID" value="KZV96724.1"/>
    <property type="molecule type" value="Genomic_DNA"/>
</dbReference>
<keyword evidence="6" id="KW-1185">Reference proteome</keyword>
<evidence type="ECO:0000313" key="5">
    <source>
        <dbReference type="EMBL" id="KZV96724.1"/>
    </source>
</evidence>
<sequence length="703" mass="77925">MAVHTCHWASCRTTCSSDQALYEHLLQDHGRPWQNRDVERFACQWAGCKTRPNRAHLSDHLISHTDYRPLVCNVSPSCMMRFKTRRALNIHLGNVKNHLPPTVPCEWKACAETLADPPALLEHIGKVHSSNGAEDICLWTECAHRSALKWKLDSRLTSWYELILSKADERGKTSVLHAHMSIASVGTKKRKRKKKDNSATKDGADGEQKVEATPQRAPVLARDEPDSESDDIAYVDDLKDADYRPGEPTPRRRAKQQRANDGDQGDDDDMAPKRARTAKRLKVKVNAGESEDEDVADEDKSHAPRLSSTETSASSPAVVTPEHEQDYASTTIAIVDERLAAAAFRIKTLEAQLAAAFSVIRQSEVLRAEWASRMSESPDDAVIILNQDPQTTTMEDDWSLWVTAPAPAHPVSANPSLFFAFETKLALLFLAPVALARPSAFIPGVPILSPTSPNIAQCIPSSPATSFENKTEVNTCCLPTQGLILQTQFWDTWAGFEKDGQLLPKKTWSIHGLWPHNCDGSFESYCDLTRQYDPKSEYVLSSSRQIKGETVPVYTGPGVDTFIKVFGRHDLVDNMNKFCVAQGQPSPDFWAHEFALMTSAVGDPSLPSFEARDMLYDQHEEVVNFFDTVVQAYKQYPTYRSLAAKGIAATGATPHANCSPSGTLKEVWYYSHSFGAPQLGVLKHLKTTIGATRPETGTPGSEW</sequence>
<feature type="domain" description="C2H2-type" evidence="4">
    <location>
        <begin position="105"/>
        <end position="128"/>
    </location>
</feature>
<comment type="similarity">
    <text evidence="1 2">Belongs to the RNase T2 family.</text>
</comment>
<dbReference type="SUPFAM" id="SSF55895">
    <property type="entry name" value="Ribonuclease Rh-like"/>
    <property type="match status" value="1"/>
</dbReference>
<dbReference type="GO" id="GO:0005576">
    <property type="term" value="C:extracellular region"/>
    <property type="evidence" value="ECO:0007669"/>
    <property type="project" value="TreeGrafter"/>
</dbReference>
<feature type="region of interest" description="Disordered" evidence="3">
    <location>
        <begin position="184"/>
        <end position="324"/>
    </location>
</feature>
<dbReference type="GO" id="GO:0003723">
    <property type="term" value="F:RNA binding"/>
    <property type="evidence" value="ECO:0007669"/>
    <property type="project" value="InterPro"/>
</dbReference>
<feature type="compositionally biased region" description="Basic and acidic residues" evidence="3">
    <location>
        <begin position="196"/>
        <end position="210"/>
    </location>
</feature>
<dbReference type="InterPro" id="IPR018188">
    <property type="entry name" value="RNase_T2_His_AS_1"/>
</dbReference>
<feature type="compositionally biased region" description="Basic residues" evidence="3">
    <location>
        <begin position="273"/>
        <end position="283"/>
    </location>
</feature>
<dbReference type="SMART" id="SM00355">
    <property type="entry name" value="ZnF_C2H2"/>
    <property type="match status" value="4"/>
</dbReference>
<gene>
    <name evidence="5" type="ORF">EXIGLDRAFT_765108</name>
</gene>
<dbReference type="InParanoid" id="A0A165KR42"/>
<dbReference type="GO" id="GO:0006401">
    <property type="term" value="P:RNA catabolic process"/>
    <property type="evidence" value="ECO:0007669"/>
    <property type="project" value="TreeGrafter"/>
</dbReference>
<evidence type="ECO:0000256" key="1">
    <source>
        <dbReference type="ARBA" id="ARBA00007469"/>
    </source>
</evidence>
<dbReference type="Gene3D" id="3.90.730.10">
    <property type="entry name" value="Ribonuclease T2-like"/>
    <property type="match status" value="1"/>
</dbReference>
<dbReference type="Gene3D" id="3.30.160.60">
    <property type="entry name" value="Classic Zinc Finger"/>
    <property type="match status" value="1"/>
</dbReference>
<feature type="compositionally biased region" description="Polar residues" evidence="3">
    <location>
        <begin position="306"/>
        <end position="317"/>
    </location>
</feature>
<dbReference type="AlphaFoldDB" id="A0A165KR42"/>
<feature type="compositionally biased region" description="Basic and acidic residues" evidence="3">
    <location>
        <begin position="236"/>
        <end position="245"/>
    </location>
</feature>
<organism evidence="5 6">
    <name type="scientific">Exidia glandulosa HHB12029</name>
    <dbReference type="NCBI Taxonomy" id="1314781"/>
    <lineage>
        <taxon>Eukaryota</taxon>
        <taxon>Fungi</taxon>
        <taxon>Dikarya</taxon>
        <taxon>Basidiomycota</taxon>
        <taxon>Agaricomycotina</taxon>
        <taxon>Agaricomycetes</taxon>
        <taxon>Auriculariales</taxon>
        <taxon>Exidiaceae</taxon>
        <taxon>Exidia</taxon>
    </lineage>
</organism>
<feature type="compositionally biased region" description="Acidic residues" evidence="3">
    <location>
        <begin position="225"/>
        <end position="234"/>
    </location>
</feature>
<name>A0A165KR42_EXIGL</name>
<dbReference type="PROSITE" id="PS00028">
    <property type="entry name" value="ZINC_FINGER_C2H2_1"/>
    <property type="match status" value="1"/>
</dbReference>
<dbReference type="InterPro" id="IPR036430">
    <property type="entry name" value="RNase_T2-like_sf"/>
</dbReference>
<evidence type="ECO:0000256" key="3">
    <source>
        <dbReference type="SAM" id="MobiDB-lite"/>
    </source>
</evidence>
<dbReference type="InterPro" id="IPR013087">
    <property type="entry name" value="Znf_C2H2_type"/>
</dbReference>
<dbReference type="PANTHER" id="PTHR11240:SF17">
    <property type="entry name" value="RIBONUCLEASE T2"/>
    <property type="match status" value="1"/>
</dbReference>
<evidence type="ECO:0000256" key="2">
    <source>
        <dbReference type="RuleBase" id="RU004328"/>
    </source>
</evidence>
<reference evidence="5 6" key="1">
    <citation type="journal article" date="2016" name="Mol. Biol. Evol.">
        <title>Comparative Genomics of Early-Diverging Mushroom-Forming Fungi Provides Insights into the Origins of Lignocellulose Decay Capabilities.</title>
        <authorList>
            <person name="Nagy L.G."/>
            <person name="Riley R."/>
            <person name="Tritt A."/>
            <person name="Adam C."/>
            <person name="Daum C."/>
            <person name="Floudas D."/>
            <person name="Sun H."/>
            <person name="Yadav J.S."/>
            <person name="Pangilinan J."/>
            <person name="Larsson K.H."/>
            <person name="Matsuura K."/>
            <person name="Barry K."/>
            <person name="Labutti K."/>
            <person name="Kuo R."/>
            <person name="Ohm R.A."/>
            <person name="Bhattacharya S.S."/>
            <person name="Shirouzu T."/>
            <person name="Yoshinaga Y."/>
            <person name="Martin F.M."/>
            <person name="Grigoriev I.V."/>
            <person name="Hibbett D.S."/>
        </authorList>
    </citation>
    <scope>NUCLEOTIDE SEQUENCE [LARGE SCALE GENOMIC DNA]</scope>
    <source>
        <strain evidence="5 6">HHB12029</strain>
    </source>
</reference>
<accession>A0A165KR42</accession>
<dbReference type="Pfam" id="PF00445">
    <property type="entry name" value="Ribonuclease_T2"/>
    <property type="match status" value="1"/>
</dbReference>
<dbReference type="Proteomes" id="UP000077266">
    <property type="component" value="Unassembled WGS sequence"/>
</dbReference>
<protein>
    <submittedName>
        <fullName evidence="5">Ribonuclease T2</fullName>
    </submittedName>
</protein>
<evidence type="ECO:0000259" key="4">
    <source>
        <dbReference type="PROSITE" id="PS00028"/>
    </source>
</evidence>
<dbReference type="PROSITE" id="PS00530">
    <property type="entry name" value="RNASE_T2_1"/>
    <property type="match status" value="1"/>
</dbReference>
<proteinExistence type="inferred from homology"/>